<organism evidence="1 2">
    <name type="scientific">Brachybacterium nesterenkovii</name>
    <dbReference type="NCBI Taxonomy" id="47847"/>
    <lineage>
        <taxon>Bacteria</taxon>
        <taxon>Bacillati</taxon>
        <taxon>Actinomycetota</taxon>
        <taxon>Actinomycetes</taxon>
        <taxon>Micrococcales</taxon>
        <taxon>Dermabacteraceae</taxon>
        <taxon>Brachybacterium</taxon>
    </lineage>
</organism>
<accession>A0A1X6X516</accession>
<dbReference type="Proteomes" id="UP000195981">
    <property type="component" value="Unassembled WGS sequence"/>
</dbReference>
<protein>
    <recommendedName>
        <fullName evidence="3">PIN domain-containing protein</fullName>
    </recommendedName>
</protein>
<dbReference type="EMBL" id="FWFG01000093">
    <property type="protein sequence ID" value="SLM93976.1"/>
    <property type="molecule type" value="Genomic_DNA"/>
</dbReference>
<gene>
    <name evidence="1" type="ORF">FM110_10740</name>
</gene>
<sequence>MILLPDTSLAWNFHAVGRMDLVESLIRAMPDPEPSWAREVARECDRHITEAMPTLTALFGSPVFPTRTEQMEAHMVRDDLFRHDGDHAGRHLGESETIAIWARRAPAIGAVLILTEDRDFVRFCWNSQRIGTRASWHAGGRTFSAVTSADVLAANVQLGKLDPTEADQIHADILDAGRPFIGPAKASRPITGA</sequence>
<dbReference type="OrthoDB" id="2817989at2"/>
<dbReference type="AlphaFoldDB" id="A0A1X6X516"/>
<evidence type="ECO:0000313" key="2">
    <source>
        <dbReference type="Proteomes" id="UP000195981"/>
    </source>
</evidence>
<evidence type="ECO:0008006" key="3">
    <source>
        <dbReference type="Google" id="ProtNLM"/>
    </source>
</evidence>
<dbReference type="RefSeq" id="WP_087104756.1">
    <property type="nucleotide sequence ID" value="NZ_FWFG01000093.1"/>
</dbReference>
<name>A0A1X6X516_9MICO</name>
<proteinExistence type="predicted"/>
<evidence type="ECO:0000313" key="1">
    <source>
        <dbReference type="EMBL" id="SLM93976.1"/>
    </source>
</evidence>
<keyword evidence="2" id="KW-1185">Reference proteome</keyword>
<reference evidence="1 2" key="1">
    <citation type="submission" date="2017-02" db="EMBL/GenBank/DDBJ databases">
        <authorList>
            <person name="Peterson S.W."/>
        </authorList>
    </citation>
    <scope>NUCLEOTIDE SEQUENCE [LARGE SCALE GENOMIC DNA]</scope>
    <source>
        <strain evidence="1 2">CIP104813</strain>
    </source>
</reference>